<sequence>MKKILLSFFAVLLLGAIAGCSAVPEKNHSLQRQWMLVSFDKFSKEELIKNKAEINLTGAMEKGKIKGSAHMGCNGMFFTSEFKSEGKVKISGVGSTMKACQNMNLETAFTQKFDKMTRYSVEGHFLTLSDDRGNTMKFVAADWD</sequence>
<dbReference type="InterPro" id="IPR005184">
    <property type="entry name" value="DUF306_Meta_HslJ"/>
</dbReference>
<keyword evidence="3" id="KW-0346">Stress response</keyword>
<evidence type="ECO:0000259" key="2">
    <source>
        <dbReference type="Pfam" id="PF03724"/>
    </source>
</evidence>
<evidence type="ECO:0000313" key="4">
    <source>
        <dbReference type="Proteomes" id="UP000198769"/>
    </source>
</evidence>
<dbReference type="AlphaFoldDB" id="A0A1I5AW76"/>
<protein>
    <submittedName>
        <fullName evidence="3">Heat shock protein HslJ</fullName>
    </submittedName>
</protein>
<name>A0A1I5AW76_CHROL</name>
<keyword evidence="4" id="KW-1185">Reference proteome</keyword>
<feature type="domain" description="DUF306" evidence="2">
    <location>
        <begin position="30"/>
        <end position="138"/>
    </location>
</feature>
<accession>A0A1I5AW76</accession>
<dbReference type="Pfam" id="PF03724">
    <property type="entry name" value="META"/>
    <property type="match status" value="1"/>
</dbReference>
<feature type="chain" id="PRO_5011733775" evidence="1">
    <location>
        <begin position="23"/>
        <end position="144"/>
    </location>
</feature>
<keyword evidence="1" id="KW-0732">Signal</keyword>
<dbReference type="EMBL" id="FOVD01000006">
    <property type="protein sequence ID" value="SFN66631.1"/>
    <property type="molecule type" value="Genomic_DNA"/>
</dbReference>
<dbReference type="Gene3D" id="2.40.128.270">
    <property type="match status" value="1"/>
</dbReference>
<proteinExistence type="predicted"/>
<organism evidence="3 4">
    <name type="scientific">Chryseobacterium oleae</name>
    <dbReference type="NCBI Taxonomy" id="491207"/>
    <lineage>
        <taxon>Bacteria</taxon>
        <taxon>Pseudomonadati</taxon>
        <taxon>Bacteroidota</taxon>
        <taxon>Flavobacteriia</taxon>
        <taxon>Flavobacteriales</taxon>
        <taxon>Weeksellaceae</taxon>
        <taxon>Chryseobacterium group</taxon>
        <taxon>Chryseobacterium</taxon>
    </lineage>
</organism>
<evidence type="ECO:0000313" key="3">
    <source>
        <dbReference type="EMBL" id="SFN66631.1"/>
    </source>
</evidence>
<evidence type="ECO:0000256" key="1">
    <source>
        <dbReference type="SAM" id="SignalP"/>
    </source>
</evidence>
<dbReference type="Proteomes" id="UP000198769">
    <property type="component" value="Unassembled WGS sequence"/>
</dbReference>
<dbReference type="PANTHER" id="PTHR35535:SF1">
    <property type="entry name" value="HEAT SHOCK PROTEIN HSLJ"/>
    <property type="match status" value="1"/>
</dbReference>
<dbReference type="InterPro" id="IPR053147">
    <property type="entry name" value="Hsp_HslJ-like"/>
</dbReference>
<gene>
    <name evidence="3" type="ORF">SAMN05421594_3733</name>
</gene>
<dbReference type="PANTHER" id="PTHR35535">
    <property type="entry name" value="HEAT SHOCK PROTEIN HSLJ"/>
    <property type="match status" value="1"/>
</dbReference>
<feature type="signal peptide" evidence="1">
    <location>
        <begin position="1"/>
        <end position="22"/>
    </location>
</feature>
<dbReference type="InterPro" id="IPR038670">
    <property type="entry name" value="HslJ-like_sf"/>
</dbReference>
<dbReference type="PROSITE" id="PS51257">
    <property type="entry name" value="PROKAR_LIPOPROTEIN"/>
    <property type="match status" value="1"/>
</dbReference>
<dbReference type="RefSeq" id="WP_167375314.1">
    <property type="nucleotide sequence ID" value="NZ_FOVD01000006.1"/>
</dbReference>
<reference evidence="4" key="1">
    <citation type="submission" date="2016-10" db="EMBL/GenBank/DDBJ databases">
        <authorList>
            <person name="Varghese N."/>
            <person name="Submissions S."/>
        </authorList>
    </citation>
    <scope>NUCLEOTIDE SEQUENCE [LARGE SCALE GENOMIC DNA]</scope>
    <source>
        <strain evidence="4">DSM 25575</strain>
    </source>
</reference>